<evidence type="ECO:0000256" key="1">
    <source>
        <dbReference type="SAM" id="MobiDB-lite"/>
    </source>
</evidence>
<keyword evidence="3" id="KW-1185">Reference proteome</keyword>
<comment type="caution">
    <text evidence="2">The sequence shown here is derived from an EMBL/GenBank/DDBJ whole genome shotgun (WGS) entry which is preliminary data.</text>
</comment>
<sequence length="267" mass="29442">MPTLHSTNLPKARCGIIGMNYTTHLDLPSSALKVSDALFRSLEVQFRQTEITVISRAPKQLRKQSEKFSFGLLGHLRLYICITGLRVGQLFTLFNNLCQNDQRPLGGLGSLPCSRVNSDARPYAQAPATQARARPLLQTLAHDNLRSLAVLDVRLHMPVLERAPTPPLHIRRSFACLHACPCPRLLDVRHSVILARPLVLARSRSRLLACALLRLPACPYHASELPAALVHVCARPAARPSSPERAALAPEHPSKRSTKSPDSRTLP</sequence>
<reference evidence="2 3" key="1">
    <citation type="submission" date="2017-11" db="EMBL/GenBank/DDBJ databases">
        <title>De-novo sequencing of pomegranate (Punica granatum L.) genome.</title>
        <authorList>
            <person name="Akparov Z."/>
            <person name="Amiraslanov A."/>
            <person name="Hajiyeva S."/>
            <person name="Abbasov M."/>
            <person name="Kaur K."/>
            <person name="Hamwieh A."/>
            <person name="Solovyev V."/>
            <person name="Salamov A."/>
            <person name="Braich B."/>
            <person name="Kosarev P."/>
            <person name="Mahmoud A."/>
            <person name="Hajiyev E."/>
            <person name="Babayeva S."/>
            <person name="Izzatullayeva V."/>
            <person name="Mammadov A."/>
            <person name="Mammadov A."/>
            <person name="Sharifova S."/>
            <person name="Ojaghi J."/>
            <person name="Eynullazada K."/>
            <person name="Bayramov B."/>
            <person name="Abdulazimova A."/>
            <person name="Shahmuradov I."/>
        </authorList>
    </citation>
    <scope>NUCLEOTIDE SEQUENCE [LARGE SCALE GENOMIC DNA]</scope>
    <source>
        <strain evidence="3">cv. AG2017</strain>
        <tissue evidence="2">Leaf</tissue>
    </source>
</reference>
<gene>
    <name evidence="2" type="ORF">CRG98_011369</name>
</gene>
<protein>
    <submittedName>
        <fullName evidence="2">Uncharacterized protein</fullName>
    </submittedName>
</protein>
<dbReference type="EMBL" id="PGOL01000566">
    <property type="protein sequence ID" value="PKI68233.1"/>
    <property type="molecule type" value="Genomic_DNA"/>
</dbReference>
<feature type="region of interest" description="Disordered" evidence="1">
    <location>
        <begin position="241"/>
        <end position="267"/>
    </location>
</feature>
<evidence type="ECO:0000313" key="3">
    <source>
        <dbReference type="Proteomes" id="UP000233551"/>
    </source>
</evidence>
<feature type="compositionally biased region" description="Low complexity" evidence="1">
    <location>
        <begin position="241"/>
        <end position="251"/>
    </location>
</feature>
<proteinExistence type="predicted"/>
<dbReference type="AlphaFoldDB" id="A0A2I0KJ57"/>
<dbReference type="Proteomes" id="UP000233551">
    <property type="component" value="Unassembled WGS sequence"/>
</dbReference>
<accession>A0A2I0KJ57</accession>
<name>A0A2I0KJ57_PUNGR</name>
<organism evidence="2 3">
    <name type="scientific">Punica granatum</name>
    <name type="common">Pomegranate</name>
    <dbReference type="NCBI Taxonomy" id="22663"/>
    <lineage>
        <taxon>Eukaryota</taxon>
        <taxon>Viridiplantae</taxon>
        <taxon>Streptophyta</taxon>
        <taxon>Embryophyta</taxon>
        <taxon>Tracheophyta</taxon>
        <taxon>Spermatophyta</taxon>
        <taxon>Magnoliopsida</taxon>
        <taxon>eudicotyledons</taxon>
        <taxon>Gunneridae</taxon>
        <taxon>Pentapetalae</taxon>
        <taxon>rosids</taxon>
        <taxon>malvids</taxon>
        <taxon>Myrtales</taxon>
        <taxon>Lythraceae</taxon>
        <taxon>Punica</taxon>
    </lineage>
</organism>
<evidence type="ECO:0000313" key="2">
    <source>
        <dbReference type="EMBL" id="PKI68233.1"/>
    </source>
</evidence>